<evidence type="ECO:0000313" key="3">
    <source>
        <dbReference type="Proteomes" id="UP000765509"/>
    </source>
</evidence>
<evidence type="ECO:0000256" key="1">
    <source>
        <dbReference type="SAM" id="MobiDB-lite"/>
    </source>
</evidence>
<feature type="region of interest" description="Disordered" evidence="1">
    <location>
        <begin position="172"/>
        <end position="192"/>
    </location>
</feature>
<dbReference type="Proteomes" id="UP000765509">
    <property type="component" value="Unassembled WGS sequence"/>
</dbReference>
<feature type="compositionally biased region" description="Polar residues" evidence="1">
    <location>
        <begin position="177"/>
        <end position="192"/>
    </location>
</feature>
<name>A0A9Q3C2C4_9BASI</name>
<gene>
    <name evidence="2" type="ORF">O181_016774</name>
</gene>
<proteinExistence type="predicted"/>
<dbReference type="AlphaFoldDB" id="A0A9Q3C2C4"/>
<organism evidence="2 3">
    <name type="scientific">Austropuccinia psidii MF-1</name>
    <dbReference type="NCBI Taxonomy" id="1389203"/>
    <lineage>
        <taxon>Eukaryota</taxon>
        <taxon>Fungi</taxon>
        <taxon>Dikarya</taxon>
        <taxon>Basidiomycota</taxon>
        <taxon>Pucciniomycotina</taxon>
        <taxon>Pucciniomycetes</taxon>
        <taxon>Pucciniales</taxon>
        <taxon>Sphaerophragmiaceae</taxon>
        <taxon>Austropuccinia</taxon>
    </lineage>
</organism>
<dbReference type="EMBL" id="AVOT02004683">
    <property type="protein sequence ID" value="MBW0477059.1"/>
    <property type="molecule type" value="Genomic_DNA"/>
</dbReference>
<keyword evidence="3" id="KW-1185">Reference proteome</keyword>
<accession>A0A9Q3C2C4</accession>
<reference evidence="2" key="1">
    <citation type="submission" date="2021-03" db="EMBL/GenBank/DDBJ databases">
        <title>Draft genome sequence of rust myrtle Austropuccinia psidii MF-1, a brazilian biotype.</title>
        <authorList>
            <person name="Quecine M.C."/>
            <person name="Pachon D.M.R."/>
            <person name="Bonatelli M.L."/>
            <person name="Correr F.H."/>
            <person name="Franceschini L.M."/>
            <person name="Leite T.F."/>
            <person name="Margarido G.R.A."/>
            <person name="Almeida C.A."/>
            <person name="Ferrarezi J.A."/>
            <person name="Labate C.A."/>
        </authorList>
    </citation>
    <scope>NUCLEOTIDE SEQUENCE</scope>
    <source>
        <strain evidence="2">MF-1</strain>
    </source>
</reference>
<sequence length="236" mass="26832">MPIPQPNNSTSTVLHQGHIARFNHTAYSQLIRKYQSPELQPSPIPPFDIIDPYKPSTWNEYSPFNHTNQKIQRGQDIGGSSHVFVSCIVQKAAFLIPPNYRDFQLVKIPCHFPNPHNQPRTSFHLLGICEPMREVAKGRLITRSGRIIAHQYPIPFHLGKQPFLPPTDFRGERPHQFFQQSPPENPKSSTISTFRSQSANTTLRDFSSTTTCSLGQKTPPVPHCGFLYHRPPGQHI</sequence>
<comment type="caution">
    <text evidence="2">The sequence shown here is derived from an EMBL/GenBank/DDBJ whole genome shotgun (WGS) entry which is preliminary data.</text>
</comment>
<evidence type="ECO:0000313" key="2">
    <source>
        <dbReference type="EMBL" id="MBW0477059.1"/>
    </source>
</evidence>
<protein>
    <submittedName>
        <fullName evidence="2">Uncharacterized protein</fullName>
    </submittedName>
</protein>